<proteinExistence type="predicted"/>
<dbReference type="EMBL" id="CP037452">
    <property type="protein sequence ID" value="QDV48113.1"/>
    <property type="molecule type" value="Genomic_DNA"/>
</dbReference>
<evidence type="ECO:0000313" key="4">
    <source>
        <dbReference type="Proteomes" id="UP000318313"/>
    </source>
</evidence>
<evidence type="ECO:0000259" key="2">
    <source>
        <dbReference type="Pfam" id="PF07596"/>
    </source>
</evidence>
<keyword evidence="1" id="KW-1133">Transmembrane helix</keyword>
<accession>A0A518I4Y2</accession>
<dbReference type="PANTHER" id="PTHR30093:SF2">
    <property type="entry name" value="TYPE II SECRETION SYSTEM PROTEIN H"/>
    <property type="match status" value="1"/>
</dbReference>
<dbReference type="PANTHER" id="PTHR30093">
    <property type="entry name" value="GENERAL SECRETION PATHWAY PROTEIN G"/>
    <property type="match status" value="1"/>
</dbReference>
<evidence type="ECO:0000256" key="1">
    <source>
        <dbReference type="SAM" id="Phobius"/>
    </source>
</evidence>
<reference evidence="3 4" key="1">
    <citation type="submission" date="2019-03" db="EMBL/GenBank/DDBJ databases">
        <title>Deep-cultivation of Planctomycetes and their phenomic and genomic characterization uncovers novel biology.</title>
        <authorList>
            <person name="Wiegand S."/>
            <person name="Jogler M."/>
            <person name="Boedeker C."/>
            <person name="Pinto D."/>
            <person name="Vollmers J."/>
            <person name="Rivas-Marin E."/>
            <person name="Kohn T."/>
            <person name="Peeters S.H."/>
            <person name="Heuer A."/>
            <person name="Rast P."/>
            <person name="Oberbeckmann S."/>
            <person name="Bunk B."/>
            <person name="Jeske O."/>
            <person name="Meyerdierks A."/>
            <person name="Storesund J.E."/>
            <person name="Kallscheuer N."/>
            <person name="Luecker S."/>
            <person name="Lage O.M."/>
            <person name="Pohl T."/>
            <person name="Merkel B.J."/>
            <person name="Hornburger P."/>
            <person name="Mueller R.-W."/>
            <person name="Bruemmer F."/>
            <person name="Labrenz M."/>
            <person name="Spormann A.M."/>
            <person name="Op den Camp H."/>
            <person name="Overmann J."/>
            <person name="Amann R."/>
            <person name="Jetten M.S.M."/>
            <person name="Mascher T."/>
            <person name="Medema M.H."/>
            <person name="Devos D.P."/>
            <person name="Kaster A.-K."/>
            <person name="Ovreas L."/>
            <person name="Rohde M."/>
            <person name="Galperin M.Y."/>
            <person name="Jogler C."/>
        </authorList>
    </citation>
    <scope>NUCLEOTIDE SEQUENCE [LARGE SCALE GENOMIC DNA]</scope>
    <source>
        <strain evidence="3 4">Enr17</strain>
    </source>
</reference>
<name>A0A518I4Y2_9PLAN</name>
<sequence>MENKPEAKLKRKQYTFTAVIVAGVILAFFMVCAGIVFPVQGLFYLVTGWFTFLYRVSQQITVSASALVTSLVLLVLILVIIQLLGRYVTRLLSQRETIAFPIHWQFRWTCAVLVLVVITFTGGFAVVGVAQLSVGLVTAKKAMLYSSYGAREPTLKYGSLNNLRNVSFGIVIYSSGAKSELPSGIISPTGQPLHSWETQILPFLDAVGHRQKIDDFQPWNSKRNAKYFKESFPVFIIPGRDRPKFNTKGYGLSYYSLNSRVFYPGSVARLDQIPDGTSSTIMGGEVFSRVRAWGDPINFRDPALGINKHIDGFGAPWKAGGARMIFLDGSARFINNEIDPAVLKALSTPNGGEPVGEF</sequence>
<feature type="transmembrane region" description="Helical" evidence="1">
    <location>
        <begin position="60"/>
        <end position="85"/>
    </location>
</feature>
<keyword evidence="1" id="KW-0812">Transmembrane</keyword>
<feature type="transmembrane region" description="Helical" evidence="1">
    <location>
        <begin position="106"/>
        <end position="130"/>
    </location>
</feature>
<dbReference type="RefSeq" id="WP_198000883.1">
    <property type="nucleotide sequence ID" value="NZ_CP037452.1"/>
</dbReference>
<keyword evidence="1" id="KW-0472">Membrane</keyword>
<gene>
    <name evidence="3" type="ORF">Enr17x_01220</name>
</gene>
<dbReference type="Proteomes" id="UP000318313">
    <property type="component" value="Chromosome"/>
</dbReference>
<protein>
    <recommendedName>
        <fullName evidence="2">DUF1559 domain-containing protein</fullName>
    </recommendedName>
</protein>
<dbReference type="KEGG" id="gfm:Enr17x_01220"/>
<keyword evidence="4" id="KW-1185">Reference proteome</keyword>
<dbReference type="AlphaFoldDB" id="A0A518I4Y2"/>
<feature type="transmembrane region" description="Helical" evidence="1">
    <location>
        <begin position="14"/>
        <end position="40"/>
    </location>
</feature>
<dbReference type="Pfam" id="PF07596">
    <property type="entry name" value="SBP_bac_10"/>
    <property type="match status" value="1"/>
</dbReference>
<organism evidence="3 4">
    <name type="scientific">Gimesia fumaroli</name>
    <dbReference type="NCBI Taxonomy" id="2527976"/>
    <lineage>
        <taxon>Bacteria</taxon>
        <taxon>Pseudomonadati</taxon>
        <taxon>Planctomycetota</taxon>
        <taxon>Planctomycetia</taxon>
        <taxon>Planctomycetales</taxon>
        <taxon>Planctomycetaceae</taxon>
        <taxon>Gimesia</taxon>
    </lineage>
</organism>
<feature type="domain" description="DUF1559" evidence="2">
    <location>
        <begin position="161"/>
        <end position="285"/>
    </location>
</feature>
<evidence type="ECO:0000313" key="3">
    <source>
        <dbReference type="EMBL" id="QDV48113.1"/>
    </source>
</evidence>
<dbReference type="InterPro" id="IPR011453">
    <property type="entry name" value="DUF1559"/>
</dbReference>